<dbReference type="InterPro" id="IPR016130">
    <property type="entry name" value="Tyr_Pase_AS"/>
</dbReference>
<dbReference type="InterPro" id="IPR000387">
    <property type="entry name" value="Tyr_Pase_dom"/>
</dbReference>
<reference evidence="3" key="1">
    <citation type="submission" date="2013-02" db="EMBL/GenBank/DDBJ databases">
        <authorList>
            <person name="Hughes D."/>
        </authorList>
    </citation>
    <scope>NUCLEOTIDE SEQUENCE</scope>
    <source>
        <strain>Durham</strain>
        <strain evidence="3">NC isolate 2 -- Noor lab</strain>
    </source>
</reference>
<name>T1GSZ0_MEGSC</name>
<dbReference type="STRING" id="36166.T1GSZ0"/>
<feature type="domain" description="Tyrosine specific protein phosphatases" evidence="1">
    <location>
        <begin position="109"/>
        <end position="169"/>
    </location>
</feature>
<dbReference type="OMA" id="TERYYSR"/>
<organism evidence="2 3">
    <name type="scientific">Megaselia scalaris</name>
    <name type="common">Humpbacked fly</name>
    <name type="synonym">Phora scalaris</name>
    <dbReference type="NCBI Taxonomy" id="36166"/>
    <lineage>
        <taxon>Eukaryota</taxon>
        <taxon>Metazoa</taxon>
        <taxon>Ecdysozoa</taxon>
        <taxon>Arthropoda</taxon>
        <taxon>Hexapoda</taxon>
        <taxon>Insecta</taxon>
        <taxon>Pterygota</taxon>
        <taxon>Neoptera</taxon>
        <taxon>Endopterygota</taxon>
        <taxon>Diptera</taxon>
        <taxon>Brachycera</taxon>
        <taxon>Muscomorpha</taxon>
        <taxon>Platypezoidea</taxon>
        <taxon>Phoridae</taxon>
        <taxon>Megaseliini</taxon>
        <taxon>Megaselia</taxon>
    </lineage>
</organism>
<dbReference type="InterPro" id="IPR000340">
    <property type="entry name" value="Dual-sp_phosphatase_cat-dom"/>
</dbReference>
<dbReference type="HOGENOM" id="CLU_057587_4_1_1"/>
<dbReference type="PROSITE" id="PS00383">
    <property type="entry name" value="TYR_PHOSPHATASE_1"/>
    <property type="match status" value="1"/>
</dbReference>
<evidence type="ECO:0000313" key="2">
    <source>
        <dbReference type="EnsemblMetazoa" id="MESCA006805-PA"/>
    </source>
</evidence>
<evidence type="ECO:0000259" key="1">
    <source>
        <dbReference type="PROSITE" id="PS50056"/>
    </source>
</evidence>
<protein>
    <recommendedName>
        <fullName evidence="1">Tyrosine specific protein phosphatases domain-containing protein</fullName>
    </recommendedName>
</protein>
<dbReference type="InterPro" id="IPR051029">
    <property type="entry name" value="mRNA_Capping_Enz/RNA_Phosphat"/>
</dbReference>
<reference evidence="2" key="2">
    <citation type="submission" date="2015-06" db="UniProtKB">
        <authorList>
            <consortium name="EnsemblMetazoa"/>
        </authorList>
    </citation>
    <scope>IDENTIFICATION</scope>
</reference>
<sequence length="169" mass="19396">MADRRGPGPIPNRWLYCPRKSDSVICEKFLAFKTPLSERFDSQMPVECVFTPDLLFSYVKTLKLKLGLWIDLTNTKRFYDRQVVESKGTRYIKLQCRGHGETPSEEQTRAFINIVDEFVNDRPLDLIGVHCTHGFNRTGFLIVSYMVERMDCSVEAALRAFASARPPGI</sequence>
<dbReference type="PANTHER" id="PTHR10367">
    <property type="entry name" value="MRNA-CAPPING ENZYME"/>
    <property type="match status" value="1"/>
</dbReference>
<dbReference type="PANTHER" id="PTHR10367:SF17">
    <property type="entry name" value="MRNA-CAPPING ENZYME"/>
    <property type="match status" value="1"/>
</dbReference>
<dbReference type="Pfam" id="PF00782">
    <property type="entry name" value="DSPc"/>
    <property type="match status" value="1"/>
</dbReference>
<dbReference type="SUPFAM" id="SSF52799">
    <property type="entry name" value="(Phosphotyrosine protein) phosphatases II"/>
    <property type="match status" value="1"/>
</dbReference>
<accession>T1GSZ0</accession>
<dbReference type="EMBL" id="CAQQ02182585">
    <property type="status" value="NOT_ANNOTATED_CDS"/>
    <property type="molecule type" value="Genomic_DNA"/>
</dbReference>
<dbReference type="GO" id="GO:0006370">
    <property type="term" value="P:7-methylguanosine mRNA capping"/>
    <property type="evidence" value="ECO:0007669"/>
    <property type="project" value="TreeGrafter"/>
</dbReference>
<keyword evidence="3" id="KW-1185">Reference proteome</keyword>
<dbReference type="GO" id="GO:0004484">
    <property type="term" value="F:mRNA guanylyltransferase activity"/>
    <property type="evidence" value="ECO:0007669"/>
    <property type="project" value="TreeGrafter"/>
</dbReference>
<dbReference type="InterPro" id="IPR029021">
    <property type="entry name" value="Prot-tyrosine_phosphatase-like"/>
</dbReference>
<dbReference type="Gene3D" id="3.90.190.10">
    <property type="entry name" value="Protein tyrosine phosphatase superfamily"/>
    <property type="match status" value="1"/>
</dbReference>
<proteinExistence type="predicted"/>
<dbReference type="EnsemblMetazoa" id="MESCA006805-RA">
    <property type="protein sequence ID" value="MESCA006805-PA"/>
    <property type="gene ID" value="MESCA006805"/>
</dbReference>
<dbReference type="AlphaFoldDB" id="T1GSZ0"/>
<evidence type="ECO:0000313" key="3">
    <source>
        <dbReference type="Proteomes" id="UP000015102"/>
    </source>
</evidence>
<dbReference type="PROSITE" id="PS50056">
    <property type="entry name" value="TYR_PHOSPHATASE_2"/>
    <property type="match status" value="1"/>
</dbReference>
<dbReference type="Proteomes" id="UP000015102">
    <property type="component" value="Unassembled WGS sequence"/>
</dbReference>